<dbReference type="InterPro" id="IPR003491">
    <property type="entry name" value="REP-like_C"/>
</dbReference>
<reference evidence="2" key="2">
    <citation type="submission" date="2015-07" db="EMBL/GenBank/DDBJ databases">
        <title>Plasmids, circular viruses and viroids from rat gut.</title>
        <authorList>
            <person name="Jorgensen T.J."/>
            <person name="Hansen M.A."/>
            <person name="Xu Z."/>
            <person name="Tabak M.A."/>
            <person name="Sorensen S.J."/>
            <person name="Hansen L.H."/>
        </authorList>
    </citation>
    <scope>NUCLEOTIDE SEQUENCE</scope>
    <source>
        <plasmid evidence="2">pRGRH0701</plasmid>
    </source>
</reference>
<proteinExistence type="predicted"/>
<dbReference type="EMBL" id="LN853319">
    <property type="protein sequence ID" value="CRY95645.1"/>
    <property type="molecule type" value="Genomic_DNA"/>
</dbReference>
<dbReference type="Pfam" id="PF02486">
    <property type="entry name" value="Rep_trans"/>
    <property type="match status" value="1"/>
</dbReference>
<name>A0A0H5Q2P2_9ZZZZ</name>
<sequence>MSRWDWYQSTVMVACPQDSGLVDVLLKAWEFTDWAPGKNLNGYTNGGVIKRGDRILCHLCWGGQPGVNCKTTSDESPVLAQALRDFGKPHLPTRVDACVDWQEEGLFDSLSAALIQYAQDNRLAINQQGDWVRGEARTLYLGSKDSPVRLVMYEKGYEQGGDAPKDWVRLEVRVRPKREHRSAVAMWEADHAFCAAWVPDALKCLGWDHLSKRSVGTVWKRSDAERARYALLKQYGAIMAQWASEVGSWDAFGPAVESALGNIAKSASPSPAQVEEQIPVT</sequence>
<protein>
    <recommendedName>
        <fullName evidence="1">Replication initiation protein-like C-terminal domain-containing protein</fullName>
    </recommendedName>
</protein>
<organism evidence="2">
    <name type="scientific">uncultured prokaryote</name>
    <dbReference type="NCBI Taxonomy" id="198431"/>
    <lineage>
        <taxon>unclassified sequences</taxon>
        <taxon>environmental samples</taxon>
    </lineage>
</organism>
<evidence type="ECO:0000313" key="2">
    <source>
        <dbReference type="EMBL" id="CRY95645.1"/>
    </source>
</evidence>
<geneLocation type="plasmid" evidence="2">
    <name>pRGRH0701</name>
</geneLocation>
<feature type="domain" description="Replication initiation protein-like C-terminal" evidence="1">
    <location>
        <begin position="121"/>
        <end position="180"/>
    </location>
</feature>
<evidence type="ECO:0000259" key="1">
    <source>
        <dbReference type="Pfam" id="PF02486"/>
    </source>
</evidence>
<keyword evidence="2" id="KW-0614">Plasmid</keyword>
<reference evidence="2" key="1">
    <citation type="submission" date="2015-06" db="EMBL/GenBank/DDBJ databases">
        <authorList>
            <person name="Joergensen T."/>
        </authorList>
    </citation>
    <scope>NUCLEOTIDE SEQUENCE</scope>
    <source>
        <plasmid evidence="2">pRGRH0701</plasmid>
    </source>
</reference>
<accession>A0A0H5Q2P2</accession>
<dbReference type="AlphaFoldDB" id="A0A0H5Q2P2"/>